<dbReference type="InterPro" id="IPR001387">
    <property type="entry name" value="Cro/C1-type_HTH"/>
</dbReference>
<gene>
    <name evidence="3" type="ORF">CBF30_02965</name>
</gene>
<sequence>MSFGSRLKNLRLQNKMTQQMLGDVIHVSKVSISGYENGNRFPDTSTLQQIADFFQVTTDYLLDRKVPSELLSEDFAKDIEIELKSLLKIVSEQDYPIFHGRPLDCHTKELITQSFKFDLLLLEKMTAKRR</sequence>
<dbReference type="Proteomes" id="UP000288669">
    <property type="component" value="Unassembled WGS sequence"/>
</dbReference>
<accession>A0A430AJE1</accession>
<protein>
    <recommendedName>
        <fullName evidence="2">HTH cro/C1-type domain-containing protein</fullName>
    </recommendedName>
</protein>
<dbReference type="OrthoDB" id="9805856at2"/>
<evidence type="ECO:0000313" key="4">
    <source>
        <dbReference type="Proteomes" id="UP000288669"/>
    </source>
</evidence>
<dbReference type="SMART" id="SM00530">
    <property type="entry name" value="HTH_XRE"/>
    <property type="match status" value="1"/>
</dbReference>
<dbReference type="PANTHER" id="PTHR46558:SF11">
    <property type="entry name" value="HTH-TYPE TRANSCRIPTIONAL REGULATOR XRE"/>
    <property type="match status" value="1"/>
</dbReference>
<reference evidence="3 4" key="1">
    <citation type="submission" date="2017-05" db="EMBL/GenBank/DDBJ databases">
        <title>Vagococcus spp. assemblies.</title>
        <authorList>
            <person name="Gulvik C.A."/>
        </authorList>
    </citation>
    <scope>NUCLEOTIDE SEQUENCE [LARGE SCALE GENOMIC DNA]</scope>
    <source>
        <strain evidence="3 4">DSM 24756</strain>
    </source>
</reference>
<evidence type="ECO:0000259" key="2">
    <source>
        <dbReference type="PROSITE" id="PS50943"/>
    </source>
</evidence>
<proteinExistence type="predicted"/>
<dbReference type="PROSITE" id="PS50943">
    <property type="entry name" value="HTH_CROC1"/>
    <property type="match status" value="1"/>
</dbReference>
<organism evidence="3 4">
    <name type="scientific">Vagococcus entomophilus</name>
    <dbReference type="NCBI Taxonomy" id="1160095"/>
    <lineage>
        <taxon>Bacteria</taxon>
        <taxon>Bacillati</taxon>
        <taxon>Bacillota</taxon>
        <taxon>Bacilli</taxon>
        <taxon>Lactobacillales</taxon>
        <taxon>Enterococcaceae</taxon>
        <taxon>Vagococcus</taxon>
    </lineage>
</organism>
<dbReference type="RefSeq" id="WP_126822614.1">
    <property type="nucleotide sequence ID" value="NZ_JBHLWU010000001.1"/>
</dbReference>
<dbReference type="EMBL" id="NGJZ01000001">
    <property type="protein sequence ID" value="RSU08220.1"/>
    <property type="molecule type" value="Genomic_DNA"/>
</dbReference>
<dbReference type="GO" id="GO:0003677">
    <property type="term" value="F:DNA binding"/>
    <property type="evidence" value="ECO:0007669"/>
    <property type="project" value="UniProtKB-KW"/>
</dbReference>
<keyword evidence="4" id="KW-1185">Reference proteome</keyword>
<evidence type="ECO:0000256" key="1">
    <source>
        <dbReference type="ARBA" id="ARBA00023125"/>
    </source>
</evidence>
<dbReference type="Gene3D" id="1.10.260.40">
    <property type="entry name" value="lambda repressor-like DNA-binding domains"/>
    <property type="match status" value="1"/>
</dbReference>
<dbReference type="PANTHER" id="PTHR46558">
    <property type="entry name" value="TRACRIPTIONAL REGULATORY PROTEIN-RELATED-RELATED"/>
    <property type="match status" value="1"/>
</dbReference>
<name>A0A430AJE1_9ENTE</name>
<evidence type="ECO:0000313" key="3">
    <source>
        <dbReference type="EMBL" id="RSU08220.1"/>
    </source>
</evidence>
<comment type="caution">
    <text evidence="3">The sequence shown here is derived from an EMBL/GenBank/DDBJ whole genome shotgun (WGS) entry which is preliminary data.</text>
</comment>
<dbReference type="SUPFAM" id="SSF47413">
    <property type="entry name" value="lambda repressor-like DNA-binding domains"/>
    <property type="match status" value="1"/>
</dbReference>
<feature type="domain" description="HTH cro/C1-type" evidence="2">
    <location>
        <begin position="7"/>
        <end position="61"/>
    </location>
</feature>
<keyword evidence="1" id="KW-0238">DNA-binding</keyword>
<dbReference type="Pfam" id="PF01381">
    <property type="entry name" value="HTH_3"/>
    <property type="match status" value="1"/>
</dbReference>
<dbReference type="InterPro" id="IPR010982">
    <property type="entry name" value="Lambda_DNA-bd_dom_sf"/>
</dbReference>
<dbReference type="CDD" id="cd00093">
    <property type="entry name" value="HTH_XRE"/>
    <property type="match status" value="1"/>
</dbReference>
<dbReference type="AlphaFoldDB" id="A0A430AJE1"/>